<name>A0AAQ4DMB5_AMBAM</name>
<protein>
    <submittedName>
        <fullName evidence="1">Uncharacterized protein</fullName>
    </submittedName>
</protein>
<proteinExistence type="predicted"/>
<evidence type="ECO:0000313" key="2">
    <source>
        <dbReference type="Proteomes" id="UP001321473"/>
    </source>
</evidence>
<sequence length="73" mass="8101">MWSCGKHENRGTAGLSHGDWAPLASCSRGSVLAPIFWRQSSCVPYLVVRVWTSIGGEDVRAQKRQPQGARTFR</sequence>
<evidence type="ECO:0000313" key="1">
    <source>
        <dbReference type="EMBL" id="KAK8763605.1"/>
    </source>
</evidence>
<keyword evidence="2" id="KW-1185">Reference proteome</keyword>
<reference evidence="1 2" key="1">
    <citation type="journal article" date="2023" name="Arcadia Sci">
        <title>De novo assembly of a long-read Amblyomma americanum tick genome.</title>
        <authorList>
            <person name="Chou S."/>
            <person name="Poskanzer K.E."/>
            <person name="Rollins M."/>
            <person name="Thuy-Boun P.S."/>
        </authorList>
    </citation>
    <scope>NUCLEOTIDE SEQUENCE [LARGE SCALE GENOMIC DNA]</scope>
    <source>
        <strain evidence="1">F_SG_1</strain>
        <tissue evidence="1">Salivary glands</tissue>
    </source>
</reference>
<comment type="caution">
    <text evidence="1">The sequence shown here is derived from an EMBL/GenBank/DDBJ whole genome shotgun (WGS) entry which is preliminary data.</text>
</comment>
<dbReference type="AlphaFoldDB" id="A0AAQ4DMB5"/>
<organism evidence="1 2">
    <name type="scientific">Amblyomma americanum</name>
    <name type="common">Lone star tick</name>
    <dbReference type="NCBI Taxonomy" id="6943"/>
    <lineage>
        <taxon>Eukaryota</taxon>
        <taxon>Metazoa</taxon>
        <taxon>Ecdysozoa</taxon>
        <taxon>Arthropoda</taxon>
        <taxon>Chelicerata</taxon>
        <taxon>Arachnida</taxon>
        <taxon>Acari</taxon>
        <taxon>Parasitiformes</taxon>
        <taxon>Ixodida</taxon>
        <taxon>Ixodoidea</taxon>
        <taxon>Ixodidae</taxon>
        <taxon>Amblyomminae</taxon>
        <taxon>Amblyomma</taxon>
    </lineage>
</organism>
<dbReference type="EMBL" id="JARKHS020029168">
    <property type="protein sequence ID" value="KAK8763605.1"/>
    <property type="molecule type" value="Genomic_DNA"/>
</dbReference>
<accession>A0AAQ4DMB5</accession>
<dbReference type="Proteomes" id="UP001321473">
    <property type="component" value="Unassembled WGS sequence"/>
</dbReference>
<gene>
    <name evidence="1" type="ORF">V5799_033782</name>
</gene>